<name>A0A251S1K8_HELAN</name>
<proteinExistence type="predicted"/>
<dbReference type="EMBL" id="CM007905">
    <property type="protein sequence ID" value="OTF92558.1"/>
    <property type="molecule type" value="Genomic_DNA"/>
</dbReference>
<evidence type="ECO:0000313" key="2">
    <source>
        <dbReference type="Proteomes" id="UP000215914"/>
    </source>
</evidence>
<keyword evidence="2" id="KW-1185">Reference proteome</keyword>
<dbReference type="InParanoid" id="A0A251S1K8"/>
<protein>
    <submittedName>
        <fullName evidence="1">Uncharacterized protein</fullName>
    </submittedName>
</protein>
<reference evidence="2" key="1">
    <citation type="journal article" date="2017" name="Nature">
        <title>The sunflower genome provides insights into oil metabolism, flowering and Asterid evolution.</title>
        <authorList>
            <person name="Badouin H."/>
            <person name="Gouzy J."/>
            <person name="Grassa C.J."/>
            <person name="Murat F."/>
            <person name="Staton S.E."/>
            <person name="Cottret L."/>
            <person name="Lelandais-Briere C."/>
            <person name="Owens G.L."/>
            <person name="Carrere S."/>
            <person name="Mayjonade B."/>
            <person name="Legrand L."/>
            <person name="Gill N."/>
            <person name="Kane N.C."/>
            <person name="Bowers J.E."/>
            <person name="Hubner S."/>
            <person name="Bellec A."/>
            <person name="Berard A."/>
            <person name="Berges H."/>
            <person name="Blanchet N."/>
            <person name="Boniface M.C."/>
            <person name="Brunel D."/>
            <person name="Catrice O."/>
            <person name="Chaidir N."/>
            <person name="Claudel C."/>
            <person name="Donnadieu C."/>
            <person name="Faraut T."/>
            <person name="Fievet G."/>
            <person name="Helmstetter N."/>
            <person name="King M."/>
            <person name="Knapp S.J."/>
            <person name="Lai Z."/>
            <person name="Le Paslier M.C."/>
            <person name="Lippi Y."/>
            <person name="Lorenzon L."/>
            <person name="Mandel J.R."/>
            <person name="Marage G."/>
            <person name="Marchand G."/>
            <person name="Marquand E."/>
            <person name="Bret-Mestries E."/>
            <person name="Morien E."/>
            <person name="Nambeesan S."/>
            <person name="Nguyen T."/>
            <person name="Pegot-Espagnet P."/>
            <person name="Pouilly N."/>
            <person name="Raftis F."/>
            <person name="Sallet E."/>
            <person name="Schiex T."/>
            <person name="Thomas J."/>
            <person name="Vandecasteele C."/>
            <person name="Vares D."/>
            <person name="Vear F."/>
            <person name="Vautrin S."/>
            <person name="Crespi M."/>
            <person name="Mangin B."/>
            <person name="Burke J.M."/>
            <person name="Salse J."/>
            <person name="Munos S."/>
            <person name="Vincourt P."/>
            <person name="Rieseberg L.H."/>
            <person name="Langlade N.B."/>
        </authorList>
    </citation>
    <scope>NUCLEOTIDE SEQUENCE [LARGE SCALE GENOMIC DNA]</scope>
    <source>
        <strain evidence="2">cv. SF193</strain>
    </source>
</reference>
<accession>A0A251S1K8</accession>
<sequence length="78" mass="9023">MTPLYYKPLSLLLFILGDRRPPTRSTPSFQFTQLISRLDVFDQLLNKEINLTEQTEAFRCILLELAVWYAGVVMGLDT</sequence>
<dbReference type="AlphaFoldDB" id="A0A251S1K8"/>
<gene>
    <name evidence="1" type="ORF">HannXRQ_Chr16g0523191</name>
</gene>
<evidence type="ECO:0000313" key="1">
    <source>
        <dbReference type="EMBL" id="OTF92558.1"/>
    </source>
</evidence>
<dbReference type="Proteomes" id="UP000215914">
    <property type="component" value="Chromosome 16"/>
</dbReference>
<organism evidence="1 2">
    <name type="scientific">Helianthus annuus</name>
    <name type="common">Common sunflower</name>
    <dbReference type="NCBI Taxonomy" id="4232"/>
    <lineage>
        <taxon>Eukaryota</taxon>
        <taxon>Viridiplantae</taxon>
        <taxon>Streptophyta</taxon>
        <taxon>Embryophyta</taxon>
        <taxon>Tracheophyta</taxon>
        <taxon>Spermatophyta</taxon>
        <taxon>Magnoliopsida</taxon>
        <taxon>eudicotyledons</taxon>
        <taxon>Gunneridae</taxon>
        <taxon>Pentapetalae</taxon>
        <taxon>asterids</taxon>
        <taxon>campanulids</taxon>
        <taxon>Asterales</taxon>
        <taxon>Asteraceae</taxon>
        <taxon>Asteroideae</taxon>
        <taxon>Heliantheae alliance</taxon>
        <taxon>Heliantheae</taxon>
        <taxon>Helianthus</taxon>
    </lineage>
</organism>